<dbReference type="AlphaFoldDB" id="A0A1W2GD58"/>
<evidence type="ECO:0000313" key="7">
    <source>
        <dbReference type="EMBL" id="SMD34278.1"/>
    </source>
</evidence>
<dbReference type="GO" id="GO:0009279">
    <property type="term" value="C:cell outer membrane"/>
    <property type="evidence" value="ECO:0007669"/>
    <property type="project" value="UniProtKB-SubCell"/>
</dbReference>
<feature type="signal peptide" evidence="5">
    <location>
        <begin position="1"/>
        <end position="19"/>
    </location>
</feature>
<evidence type="ECO:0000313" key="8">
    <source>
        <dbReference type="Proteomes" id="UP000192472"/>
    </source>
</evidence>
<keyword evidence="3" id="KW-0998">Cell outer membrane</keyword>
<dbReference type="InterPro" id="IPR008969">
    <property type="entry name" value="CarboxyPept-like_regulatory"/>
</dbReference>
<evidence type="ECO:0000256" key="2">
    <source>
        <dbReference type="ARBA" id="ARBA00023136"/>
    </source>
</evidence>
<comment type="subcellular location">
    <subcellularLocation>
        <location evidence="1">Cell outer membrane</location>
    </subcellularLocation>
</comment>
<dbReference type="EMBL" id="FWYF01000002">
    <property type="protein sequence ID" value="SMD34278.1"/>
    <property type="molecule type" value="Genomic_DNA"/>
</dbReference>
<dbReference type="PROSITE" id="PS51257">
    <property type="entry name" value="PROKAR_LIPOPROTEIN"/>
    <property type="match status" value="1"/>
</dbReference>
<keyword evidence="8" id="KW-1185">Reference proteome</keyword>
<dbReference type="PANTHER" id="PTHR30329:SF21">
    <property type="entry name" value="LIPOPROTEIN YIAD-RELATED"/>
    <property type="match status" value="1"/>
</dbReference>
<dbReference type="InterPro" id="IPR006665">
    <property type="entry name" value="OmpA-like"/>
</dbReference>
<accession>A0A1W2GD58</accession>
<dbReference type="InterPro" id="IPR050330">
    <property type="entry name" value="Bact_OuterMem_StrucFunc"/>
</dbReference>
<reference evidence="7 8" key="1">
    <citation type="submission" date="2017-04" db="EMBL/GenBank/DDBJ databases">
        <authorList>
            <person name="Afonso C.L."/>
            <person name="Miller P.J."/>
            <person name="Scott M.A."/>
            <person name="Spackman E."/>
            <person name="Goraichik I."/>
            <person name="Dimitrov K.M."/>
            <person name="Suarez D.L."/>
            <person name="Swayne D.E."/>
        </authorList>
    </citation>
    <scope>NUCLEOTIDE SEQUENCE [LARGE SCALE GENOMIC DNA]</scope>
    <source>
        <strain evidence="7 8">DSM 26133</strain>
    </source>
</reference>
<feature type="chain" id="PRO_5013366174" evidence="5">
    <location>
        <begin position="20"/>
        <end position="678"/>
    </location>
</feature>
<dbReference type="SUPFAM" id="SSF49464">
    <property type="entry name" value="Carboxypeptidase regulatory domain-like"/>
    <property type="match status" value="1"/>
</dbReference>
<feature type="domain" description="OmpA-like" evidence="6">
    <location>
        <begin position="563"/>
        <end position="678"/>
    </location>
</feature>
<dbReference type="OrthoDB" id="1490539at2"/>
<gene>
    <name evidence="7" type="ORF">SAMN04488029_1928</name>
</gene>
<name>A0A1W2GD58_REIFA</name>
<proteinExistence type="predicted"/>
<evidence type="ECO:0000256" key="3">
    <source>
        <dbReference type="ARBA" id="ARBA00023237"/>
    </source>
</evidence>
<dbReference type="Pfam" id="PF07676">
    <property type="entry name" value="PD40"/>
    <property type="match status" value="2"/>
</dbReference>
<protein>
    <submittedName>
        <fullName evidence="7">WD40-like Beta Propeller Repeat</fullName>
    </submittedName>
</protein>
<dbReference type="InterPro" id="IPR011659">
    <property type="entry name" value="WD40"/>
</dbReference>
<dbReference type="InterPro" id="IPR006664">
    <property type="entry name" value="OMP_bac"/>
</dbReference>
<keyword evidence="5" id="KW-0732">Signal</keyword>
<dbReference type="SUPFAM" id="SSF103088">
    <property type="entry name" value="OmpA-like"/>
    <property type="match status" value="1"/>
</dbReference>
<dbReference type="PANTHER" id="PTHR30329">
    <property type="entry name" value="STATOR ELEMENT OF FLAGELLAR MOTOR COMPLEX"/>
    <property type="match status" value="1"/>
</dbReference>
<dbReference type="CDD" id="cd07185">
    <property type="entry name" value="OmpA_C-like"/>
    <property type="match status" value="1"/>
</dbReference>
<dbReference type="PRINTS" id="PR01021">
    <property type="entry name" value="OMPADOMAIN"/>
</dbReference>
<keyword evidence="2 4" id="KW-0472">Membrane</keyword>
<dbReference type="Gene3D" id="3.30.1330.60">
    <property type="entry name" value="OmpA-like domain"/>
    <property type="match status" value="1"/>
</dbReference>
<dbReference type="SUPFAM" id="SSF82171">
    <property type="entry name" value="DPP6 N-terminal domain-like"/>
    <property type="match status" value="1"/>
</dbReference>
<evidence type="ECO:0000256" key="4">
    <source>
        <dbReference type="PROSITE-ProRule" id="PRU00473"/>
    </source>
</evidence>
<sequence length="678" mass="75854">MRNIITLFVAGLISCNLYAQETVKWASEVMHVTSETTALQYAASQALHAPNVYPKGGESPNAWRPAQPDNNEYIVVKFDAPIRAQQIAIAETENPGAISKVFAYDSLDNEYLIFDLNPRPIPLQSRLLNLFFEKTPYRIAYIRVDIKGGNVPGFNSIDAIGLSSSNIPISVLIDLAKNVNQQLVTERLGENVNSQYLEQSPILSPDGKTLYFSRRAHPDNVGGVDDYEDIWYSELDEETQEWLPAKNLGPPLNTPGPNFICSITQVGDETVLLLGNRYEKRGRMAQGVSMSRSKGDGKWDKPSNLNIENDYNYSEKVDYYMSTDTKVILMAIERDDTYGDRDIYVSFVQPNGDFSEPKNLGNVVNSADVESGPFLHHDGETLYFSSKGFRGYGGADIYVSKRLDDTWTNWSKPENLGKGVNGSDDDTYFNIPATGSHAYFTRGRADENTDVFRFRIDELFVEPTDEPVLDPTEIFVTIHGKVFDSKTTQPIMSSVLVERLPDGITVGNADTNEYGEFVFKVRPGATYGVIAEKEGYLSQSENIDLNEVTETTDIQKDLFLSPIEKGAAIALNNIFFEFDKSDLRTSSYAELDRVLKLLQTNKINSIEISGHTDAVGDDDYNLDLSQRRAWSVYSYFIANGISASRLESVGYGETLPVAPNDTADNRKKNRRVEFKIIE</sequence>
<dbReference type="Pfam" id="PF00691">
    <property type="entry name" value="OmpA"/>
    <property type="match status" value="1"/>
</dbReference>
<evidence type="ECO:0000256" key="5">
    <source>
        <dbReference type="SAM" id="SignalP"/>
    </source>
</evidence>
<evidence type="ECO:0000259" key="6">
    <source>
        <dbReference type="PROSITE" id="PS51123"/>
    </source>
</evidence>
<dbReference type="Gene3D" id="2.60.40.1120">
    <property type="entry name" value="Carboxypeptidase-like, regulatory domain"/>
    <property type="match status" value="1"/>
</dbReference>
<dbReference type="RefSeq" id="WP_084372615.1">
    <property type="nucleotide sequence ID" value="NZ_FWYF01000002.1"/>
</dbReference>
<dbReference type="STRING" id="692418.SAMN04488029_1928"/>
<dbReference type="InterPro" id="IPR036737">
    <property type="entry name" value="OmpA-like_sf"/>
</dbReference>
<evidence type="ECO:0000256" key="1">
    <source>
        <dbReference type="ARBA" id="ARBA00004442"/>
    </source>
</evidence>
<dbReference type="Proteomes" id="UP000192472">
    <property type="component" value="Unassembled WGS sequence"/>
</dbReference>
<organism evidence="7 8">
    <name type="scientific">Reichenbachiella faecimaris</name>
    <dbReference type="NCBI Taxonomy" id="692418"/>
    <lineage>
        <taxon>Bacteria</taxon>
        <taxon>Pseudomonadati</taxon>
        <taxon>Bacteroidota</taxon>
        <taxon>Cytophagia</taxon>
        <taxon>Cytophagales</taxon>
        <taxon>Reichenbachiellaceae</taxon>
        <taxon>Reichenbachiella</taxon>
    </lineage>
</organism>
<dbReference type="PROSITE" id="PS51123">
    <property type="entry name" value="OMPA_2"/>
    <property type="match status" value="1"/>
</dbReference>